<reference evidence="2" key="1">
    <citation type="submission" date="2013-09" db="EMBL/GenBank/DDBJ databases">
        <title>Corchorus olitorius genome sequencing.</title>
        <authorList>
            <person name="Alam M."/>
            <person name="Haque M.S."/>
            <person name="Islam M.S."/>
            <person name="Emdad E.M."/>
            <person name="Islam M.M."/>
            <person name="Ahmed B."/>
            <person name="Halim A."/>
            <person name="Hossen Q.M.M."/>
            <person name="Hossain M.Z."/>
            <person name="Ahmed R."/>
            <person name="Khan M.M."/>
            <person name="Islam R."/>
            <person name="Rashid M.M."/>
            <person name="Khan S.A."/>
            <person name="Rahman M.S."/>
            <person name="Alam M."/>
            <person name="Yahiya A.S."/>
            <person name="Khan M.S."/>
            <person name="Azam M.S."/>
            <person name="Haque T."/>
            <person name="Lashkar M.Z.H."/>
            <person name="Akhand A.I."/>
            <person name="Morshed G."/>
            <person name="Roy S."/>
            <person name="Uddin K.S."/>
            <person name="Rabeya T."/>
            <person name="Hossain A.S."/>
            <person name="Chowdhury A."/>
            <person name="Snigdha A.R."/>
            <person name="Mortoza M.S."/>
            <person name="Matin S.A."/>
            <person name="Hoque S.M.E."/>
            <person name="Islam M.K."/>
            <person name="Roy D.K."/>
            <person name="Haider R."/>
            <person name="Moosa M.M."/>
            <person name="Elias S.M."/>
            <person name="Hasan A.M."/>
            <person name="Jahan S."/>
            <person name="Shafiuddin M."/>
            <person name="Mahmood N."/>
            <person name="Shommy N.S."/>
        </authorList>
    </citation>
    <scope>NUCLEOTIDE SEQUENCE [LARGE SCALE GENOMIC DNA]</scope>
    <source>
        <strain evidence="2">cv. O-4</strain>
    </source>
</reference>
<dbReference type="OrthoDB" id="7668193at2759"/>
<evidence type="ECO:0000313" key="1">
    <source>
        <dbReference type="EMBL" id="OMO49714.1"/>
    </source>
</evidence>
<name>A0A1R3FV49_9ROSI</name>
<dbReference type="Proteomes" id="UP000187203">
    <property type="component" value="Unassembled WGS sequence"/>
</dbReference>
<dbReference type="AlphaFoldDB" id="A0A1R3FV49"/>
<gene>
    <name evidence="1" type="ORF">COLO4_38433</name>
</gene>
<accession>A0A1R3FV49</accession>
<proteinExistence type="predicted"/>
<organism evidence="1 2">
    <name type="scientific">Corchorus olitorius</name>
    <dbReference type="NCBI Taxonomy" id="93759"/>
    <lineage>
        <taxon>Eukaryota</taxon>
        <taxon>Viridiplantae</taxon>
        <taxon>Streptophyta</taxon>
        <taxon>Embryophyta</taxon>
        <taxon>Tracheophyta</taxon>
        <taxon>Spermatophyta</taxon>
        <taxon>Magnoliopsida</taxon>
        <taxon>eudicotyledons</taxon>
        <taxon>Gunneridae</taxon>
        <taxon>Pentapetalae</taxon>
        <taxon>rosids</taxon>
        <taxon>malvids</taxon>
        <taxon>Malvales</taxon>
        <taxon>Malvaceae</taxon>
        <taxon>Grewioideae</taxon>
        <taxon>Apeibeae</taxon>
        <taxon>Corchorus</taxon>
    </lineage>
</organism>
<comment type="caution">
    <text evidence="1">The sequence shown here is derived from an EMBL/GenBank/DDBJ whole genome shotgun (WGS) entry which is preliminary data.</text>
</comment>
<keyword evidence="2" id="KW-1185">Reference proteome</keyword>
<evidence type="ECO:0000313" key="2">
    <source>
        <dbReference type="Proteomes" id="UP000187203"/>
    </source>
</evidence>
<protein>
    <submittedName>
        <fullName evidence="1">Guanine nucleotide-binding protein subunit beta-like protein</fullName>
    </submittedName>
</protein>
<sequence length="194" mass="21791">MHGEEEAVLIDGYEDGSILWWDIRNPGIPVTSVKFHLEPGAFVSLESLVPLKCPPIQVHHSNENLMLVLGQDSVKPEASMRFVAVMLESILSMSFSNICRISVPMASTLLCVLGNFCLETVEEAFAMSPSIKGCSCKSLDFDYDVHKWLKIKILVFHGLFVNNLMLLNPWYILIYTYTKREQCYDGSVVTSVVV</sequence>
<dbReference type="EMBL" id="AWUE01024801">
    <property type="protein sequence ID" value="OMO49714.1"/>
    <property type="molecule type" value="Genomic_DNA"/>
</dbReference>